<evidence type="ECO:0000313" key="2">
    <source>
        <dbReference type="EMBL" id="SIT44658.1"/>
    </source>
</evidence>
<organism evidence="2 3">
    <name type="scientific">Paraburkholderia ribeironis</name>
    <dbReference type="NCBI Taxonomy" id="1247936"/>
    <lineage>
        <taxon>Bacteria</taxon>
        <taxon>Pseudomonadati</taxon>
        <taxon>Pseudomonadota</taxon>
        <taxon>Betaproteobacteria</taxon>
        <taxon>Burkholderiales</taxon>
        <taxon>Burkholderiaceae</taxon>
        <taxon>Paraburkholderia</taxon>
    </lineage>
</organism>
<dbReference type="STRING" id="1247936.BN2475_480063"/>
<keyword evidence="1" id="KW-0472">Membrane</keyword>
<keyword evidence="3" id="KW-1185">Reference proteome</keyword>
<proteinExistence type="predicted"/>
<sequence length="58" mass="6528">MPLCRFADTQTLVPVRSLQVVFLVLTLASANVGCRCMWMGSLDPQRTFRFAKSGRSTY</sequence>
<evidence type="ECO:0000256" key="1">
    <source>
        <dbReference type="SAM" id="Phobius"/>
    </source>
</evidence>
<dbReference type="EMBL" id="CYGX02000048">
    <property type="protein sequence ID" value="SIT44658.1"/>
    <property type="molecule type" value="Genomic_DNA"/>
</dbReference>
<protein>
    <submittedName>
        <fullName evidence="2">Uncharacterized protein</fullName>
    </submittedName>
</protein>
<name>A0A1N7SCG5_9BURK</name>
<evidence type="ECO:0000313" key="3">
    <source>
        <dbReference type="Proteomes" id="UP000187012"/>
    </source>
</evidence>
<dbReference type="Proteomes" id="UP000187012">
    <property type="component" value="Unassembled WGS sequence"/>
</dbReference>
<gene>
    <name evidence="2" type="ORF">BN2475_480063</name>
</gene>
<keyword evidence="1" id="KW-0812">Transmembrane</keyword>
<keyword evidence="1" id="KW-1133">Transmembrane helix</keyword>
<reference evidence="2 3" key="1">
    <citation type="submission" date="2016-12" db="EMBL/GenBank/DDBJ databases">
        <authorList>
            <person name="Song W.-J."/>
            <person name="Kurnit D.M."/>
        </authorList>
    </citation>
    <scope>NUCLEOTIDE SEQUENCE [LARGE SCALE GENOMIC DNA]</scope>
    <source>
        <strain evidence="2 3">STM7296</strain>
    </source>
</reference>
<feature type="transmembrane region" description="Helical" evidence="1">
    <location>
        <begin position="20"/>
        <end position="38"/>
    </location>
</feature>
<dbReference type="AlphaFoldDB" id="A0A1N7SCG5"/>
<accession>A0A1N7SCG5</accession>